<dbReference type="RefSeq" id="WP_104078538.1">
    <property type="nucleotide sequence ID" value="NZ_CP062178.1"/>
</dbReference>
<protein>
    <submittedName>
        <fullName evidence="1">Uncharacterized protein DUF1640</fullName>
    </submittedName>
</protein>
<sequence length="156" mass="17507">MAAIAFDTLKFANRLKTAGVPPAQAEAEAEVFADIFEANLNQLVTKADLHAELEKLESRLDVQMDKHLADLETKTDKRFAEMDKRFAEVDRRLAALDAKVDKGFAEVKGELDKKFAEVRGDLDKRFTQAKGESLLLKWMLAVTVASTMSLLIRSFF</sequence>
<evidence type="ECO:0000313" key="1">
    <source>
        <dbReference type="EMBL" id="PPB80667.1"/>
    </source>
</evidence>
<evidence type="ECO:0000313" key="2">
    <source>
        <dbReference type="Proteomes" id="UP000243096"/>
    </source>
</evidence>
<dbReference type="Proteomes" id="UP000243096">
    <property type="component" value="Unassembled WGS sequence"/>
</dbReference>
<name>A0A2P5K6K5_9BURK</name>
<comment type="caution">
    <text evidence="1">The sequence shown here is derived from an EMBL/GenBank/DDBJ whole genome shotgun (WGS) entry which is preliminary data.</text>
</comment>
<dbReference type="EMBL" id="PRDW01000030">
    <property type="protein sequence ID" value="PPB80667.1"/>
    <property type="molecule type" value="Genomic_DNA"/>
</dbReference>
<reference evidence="1 2" key="1">
    <citation type="submission" date="2018-01" db="EMBL/GenBank/DDBJ databases">
        <title>Genomic Encyclopedia of Type Strains, Phase III (KMG-III): the genomes of soil and plant-associated and newly described type strains.</title>
        <authorList>
            <person name="Whitman W."/>
        </authorList>
    </citation>
    <scope>NUCLEOTIDE SEQUENCE [LARGE SCALE GENOMIC DNA]</scope>
    <source>
        <strain evidence="1 2">HKI456</strain>
    </source>
</reference>
<proteinExistence type="predicted"/>
<dbReference type="Gene3D" id="3.90.20.10">
    <property type="match status" value="1"/>
</dbReference>
<dbReference type="OrthoDB" id="9130638at2"/>
<organism evidence="1 2">
    <name type="scientific">Mycetohabitans endofungorum</name>
    <dbReference type="NCBI Taxonomy" id="417203"/>
    <lineage>
        <taxon>Bacteria</taxon>
        <taxon>Pseudomonadati</taxon>
        <taxon>Pseudomonadota</taxon>
        <taxon>Betaproteobacteria</taxon>
        <taxon>Burkholderiales</taxon>
        <taxon>Burkholderiaceae</taxon>
        <taxon>Mycetohabitans</taxon>
    </lineage>
</organism>
<keyword evidence="2" id="KW-1185">Reference proteome</keyword>
<accession>A0A2P5K6K5</accession>
<dbReference type="AlphaFoldDB" id="A0A2P5K6K5"/>
<gene>
    <name evidence="1" type="ORF">B0O95_1308</name>
</gene>